<dbReference type="Gene3D" id="3.40.50.150">
    <property type="entry name" value="Vaccinia Virus protein VP39"/>
    <property type="match status" value="1"/>
</dbReference>
<dbReference type="SUPFAM" id="SSF53335">
    <property type="entry name" value="S-adenosyl-L-methionine-dependent methyltransferases"/>
    <property type="match status" value="1"/>
</dbReference>
<dbReference type="GO" id="GO:0032259">
    <property type="term" value="P:methylation"/>
    <property type="evidence" value="ECO:0007669"/>
    <property type="project" value="UniProtKB-KW"/>
</dbReference>
<organism evidence="6 7">
    <name type="scientific">Limnoglobus roseus</name>
    <dbReference type="NCBI Taxonomy" id="2598579"/>
    <lineage>
        <taxon>Bacteria</taxon>
        <taxon>Pseudomonadati</taxon>
        <taxon>Planctomycetota</taxon>
        <taxon>Planctomycetia</taxon>
        <taxon>Gemmatales</taxon>
        <taxon>Gemmataceae</taxon>
        <taxon>Limnoglobus</taxon>
    </lineage>
</organism>
<dbReference type="Proteomes" id="UP000324974">
    <property type="component" value="Chromosome"/>
</dbReference>
<dbReference type="AlphaFoldDB" id="A0A5C1AQH2"/>
<proteinExistence type="inferred from homology"/>
<evidence type="ECO:0000313" key="6">
    <source>
        <dbReference type="EMBL" id="QEL20437.1"/>
    </source>
</evidence>
<dbReference type="PRINTS" id="PR00508">
    <property type="entry name" value="S21N4MTFRASE"/>
</dbReference>
<dbReference type="InterPro" id="IPR002052">
    <property type="entry name" value="DNA_methylase_N6_adenine_CS"/>
</dbReference>
<gene>
    <name evidence="6" type="ORF">PX52LOC_07535</name>
</gene>
<protein>
    <recommendedName>
        <fullName evidence="4">Methyltransferase</fullName>
        <ecNumber evidence="4">2.1.1.-</ecNumber>
    </recommendedName>
</protein>
<sequence>MPSKKSLTAKPARNLFSSTLDAQSIFLGDNLDVLKGIPNKSVDLIYIDPPFNSDRNYEVFWGDKKELRTFDDRHGSTGAYIDFMRPRCLELARVLKPTGSFYYHCDWHASHYVKVMLDQIFGENNFQNEIVWKRFSAKNDAVRYGRGHDAIFFYTGSKAYTWNPKYGPFEPDYVEQNYRYTEEGTGRRYRLSDLTANKGGGDVDYEWHGMLPYKGRHWAYSREKMDQFLEEGRIVFRKTGMPVYKRYLDEMPGVPLQDVWTDIRLHAGAKERIGWPTQKPLPLLKRIIEASSNPDDIVLDAFCGCGTALVAAQNLGRRWIGIDVSPTACRVMADRLTSVCHLKEDRDFRVIGMEFDPVALRRMPPFEFENWAVISLGGVPNRAKVGDKGIDGRIYPTHALPKKAKKPRQMTIFDNWYPIQVKQTDKIGRPDVDQFEAVMVRENRPKGFMVGFEYTSDARREIDRFLRSAKRAIIPVTVEQILDADPELARKLV</sequence>
<dbReference type="InterPro" id="IPR001091">
    <property type="entry name" value="RM_Methyltransferase"/>
</dbReference>
<dbReference type="REBASE" id="364452">
    <property type="entry name" value="M.GbaPX52ORF7535P"/>
</dbReference>
<dbReference type="RefSeq" id="WP_149114741.1">
    <property type="nucleotide sequence ID" value="NZ_CP042425.1"/>
</dbReference>
<evidence type="ECO:0000256" key="3">
    <source>
        <dbReference type="ARBA" id="ARBA00022679"/>
    </source>
</evidence>
<comment type="similarity">
    <text evidence="1 4">Belongs to the N(4)/N(6)-methyltransferase family.</text>
</comment>
<evidence type="ECO:0000256" key="2">
    <source>
        <dbReference type="ARBA" id="ARBA00022603"/>
    </source>
</evidence>
<dbReference type="KEGG" id="lrs:PX52LOC_07535"/>
<keyword evidence="2 6" id="KW-0489">Methyltransferase</keyword>
<keyword evidence="7" id="KW-1185">Reference proteome</keyword>
<dbReference type="EMBL" id="CP042425">
    <property type="protein sequence ID" value="QEL20437.1"/>
    <property type="molecule type" value="Genomic_DNA"/>
</dbReference>
<dbReference type="GO" id="GO:0008170">
    <property type="term" value="F:N-methyltransferase activity"/>
    <property type="evidence" value="ECO:0007669"/>
    <property type="project" value="InterPro"/>
</dbReference>
<accession>A0A5C1AQH2</accession>
<dbReference type="InterPro" id="IPR029063">
    <property type="entry name" value="SAM-dependent_MTases_sf"/>
</dbReference>
<reference evidence="7" key="1">
    <citation type="submission" date="2019-08" db="EMBL/GenBank/DDBJ databases">
        <title>Limnoglobus roseus gen. nov., sp. nov., a novel freshwater planctomycete with a giant genome from the family Gemmataceae.</title>
        <authorList>
            <person name="Kulichevskaya I.S."/>
            <person name="Naumoff D.G."/>
            <person name="Miroshnikov K."/>
            <person name="Ivanova A."/>
            <person name="Philippov D.A."/>
            <person name="Hakobyan A."/>
            <person name="Rijpstra I.C."/>
            <person name="Sinninghe Damste J.S."/>
            <person name="Liesack W."/>
            <person name="Dedysh S.N."/>
        </authorList>
    </citation>
    <scope>NUCLEOTIDE SEQUENCE [LARGE SCALE GENOMIC DNA]</scope>
    <source>
        <strain evidence="7">PX52</strain>
    </source>
</reference>
<keyword evidence="3 6" id="KW-0808">Transferase</keyword>
<feature type="domain" description="DNA methylase N-4/N-6" evidence="5">
    <location>
        <begin position="42"/>
        <end position="332"/>
    </location>
</feature>
<dbReference type="InterPro" id="IPR002941">
    <property type="entry name" value="DNA_methylase_N4/N6"/>
</dbReference>
<evidence type="ECO:0000259" key="5">
    <source>
        <dbReference type="Pfam" id="PF01555"/>
    </source>
</evidence>
<name>A0A5C1AQH2_9BACT</name>
<dbReference type="OrthoDB" id="9800801at2"/>
<evidence type="ECO:0000256" key="1">
    <source>
        <dbReference type="ARBA" id="ARBA00006594"/>
    </source>
</evidence>
<evidence type="ECO:0000313" key="7">
    <source>
        <dbReference type="Proteomes" id="UP000324974"/>
    </source>
</evidence>
<dbReference type="EC" id="2.1.1.-" evidence="4"/>
<dbReference type="Pfam" id="PF01555">
    <property type="entry name" value="N6_N4_Mtase"/>
    <property type="match status" value="1"/>
</dbReference>
<evidence type="ECO:0000256" key="4">
    <source>
        <dbReference type="RuleBase" id="RU362026"/>
    </source>
</evidence>
<dbReference type="GO" id="GO:0003677">
    <property type="term" value="F:DNA binding"/>
    <property type="evidence" value="ECO:0007669"/>
    <property type="project" value="InterPro"/>
</dbReference>
<dbReference type="PROSITE" id="PS00092">
    <property type="entry name" value="N6_MTASE"/>
    <property type="match status" value="1"/>
</dbReference>